<proteinExistence type="predicted"/>
<reference evidence="3 4" key="1">
    <citation type="journal article" date="2012" name="Eukaryot. Cell">
        <title>Draft genome sequence of Wickerhamomyces ciferrii NRRL Y-1031 F-60-10.</title>
        <authorList>
            <person name="Schneider J."/>
            <person name="Andrea H."/>
            <person name="Blom J."/>
            <person name="Jaenicke S."/>
            <person name="Ruckert C."/>
            <person name="Schorsch C."/>
            <person name="Szczepanowski R."/>
            <person name="Farwick M."/>
            <person name="Goesmann A."/>
            <person name="Puhler A."/>
            <person name="Schaffer S."/>
            <person name="Tauch A."/>
            <person name="Kohler T."/>
            <person name="Brinkrolf K."/>
        </authorList>
    </citation>
    <scope>NUCLEOTIDE SEQUENCE [LARGE SCALE GENOMIC DNA]</scope>
    <source>
        <strain evidence="4">ATCC 14091 / BCRC 22168 / CBS 111 / JCM 3599 / NBRC 0793 / NRRL Y-1031 F-60-10</strain>
    </source>
</reference>
<keyword evidence="1" id="KW-0175">Coiled coil</keyword>
<gene>
    <name evidence="3" type="ORF">BN7_357</name>
</gene>
<dbReference type="Proteomes" id="UP000009328">
    <property type="component" value="Unassembled WGS sequence"/>
</dbReference>
<evidence type="ECO:0000256" key="1">
    <source>
        <dbReference type="SAM" id="Coils"/>
    </source>
</evidence>
<evidence type="ECO:0000313" key="3">
    <source>
        <dbReference type="EMBL" id="CCH40823.1"/>
    </source>
</evidence>
<feature type="compositionally biased region" description="Polar residues" evidence="2">
    <location>
        <begin position="12"/>
        <end position="22"/>
    </location>
</feature>
<dbReference type="EMBL" id="CAIF01000007">
    <property type="protein sequence ID" value="CCH40823.1"/>
    <property type="molecule type" value="Genomic_DNA"/>
</dbReference>
<dbReference type="InParanoid" id="K0KI57"/>
<evidence type="ECO:0000256" key="2">
    <source>
        <dbReference type="SAM" id="MobiDB-lite"/>
    </source>
</evidence>
<keyword evidence="4" id="KW-1185">Reference proteome</keyword>
<comment type="caution">
    <text evidence="3">The sequence shown here is derived from an EMBL/GenBank/DDBJ whole genome shotgun (WGS) entry which is preliminary data.</text>
</comment>
<name>K0KI57_WICCF</name>
<evidence type="ECO:0000313" key="4">
    <source>
        <dbReference type="Proteomes" id="UP000009328"/>
    </source>
</evidence>
<dbReference type="HOGENOM" id="CLU_877734_0_0_1"/>
<feature type="coiled-coil region" evidence="1">
    <location>
        <begin position="203"/>
        <end position="265"/>
    </location>
</feature>
<feature type="coiled-coil region" evidence="1">
    <location>
        <begin position="110"/>
        <end position="137"/>
    </location>
</feature>
<dbReference type="AlphaFoldDB" id="K0KI57"/>
<organism evidence="3 4">
    <name type="scientific">Wickerhamomyces ciferrii (strain ATCC 14091 / BCRC 22168 / CBS 111 / JCM 3599 / NBRC 0793 / NRRL Y-1031 F-60-10)</name>
    <name type="common">Yeast</name>
    <name type="synonym">Pichia ciferrii</name>
    <dbReference type="NCBI Taxonomy" id="1206466"/>
    <lineage>
        <taxon>Eukaryota</taxon>
        <taxon>Fungi</taxon>
        <taxon>Dikarya</taxon>
        <taxon>Ascomycota</taxon>
        <taxon>Saccharomycotina</taxon>
        <taxon>Saccharomycetes</taxon>
        <taxon>Phaffomycetales</taxon>
        <taxon>Wickerhamomycetaceae</taxon>
        <taxon>Wickerhamomyces</taxon>
    </lineage>
</organism>
<protein>
    <submittedName>
        <fullName evidence="3">Autophagy-related protein</fullName>
    </submittedName>
</protein>
<feature type="region of interest" description="Disordered" evidence="2">
    <location>
        <begin position="1"/>
        <end position="25"/>
    </location>
</feature>
<sequence>MMGFFKSHNSKKSIQSINSDDLTNLDPPQLNHLPILKPRNSHDSFISQVNQMNLITETNGETFQSNTKRPQQPSDDFTVNNITLVSNGLKGEQERNLILEQQVKMLSHQAAMALDKLSESNKENEILQKELKELKTKQNKFSIIRRKSSTLSNSTNSTMGNSVFSHSAKTFGGSRSKNSSISSIQTNIDQLKHSNDEFLDQINHNHEKELNILQLEIINLKNELINKDSDIEELKQEQLNLQEIIQSLKKENKSILSKLKFQKQKSCVELEYYQNQLTILNNHISSKKSRTLELSHKLQLYNQTKLGIDNTKMILSL</sequence>
<accession>K0KI57</accession>